<keyword evidence="1" id="KW-1133">Transmembrane helix</keyword>
<dbReference type="Proteomes" id="UP001305421">
    <property type="component" value="Chromosome"/>
</dbReference>
<organism evidence="2 3">
    <name type="scientific">Stenotrophomonas aracearum</name>
    <dbReference type="NCBI Taxonomy" id="3003272"/>
    <lineage>
        <taxon>Bacteria</taxon>
        <taxon>Pseudomonadati</taxon>
        <taxon>Pseudomonadota</taxon>
        <taxon>Gammaproteobacteria</taxon>
        <taxon>Lysobacterales</taxon>
        <taxon>Lysobacteraceae</taxon>
        <taxon>Stenotrophomonas</taxon>
    </lineage>
</organism>
<keyword evidence="1" id="KW-0812">Transmembrane</keyword>
<keyword evidence="3" id="KW-1185">Reference proteome</keyword>
<accession>A0ABY9YFN7</accession>
<reference evidence="2 3" key="1">
    <citation type="submission" date="2022-12" db="EMBL/GenBank/DDBJ databases">
        <title>Two new species, Stenotrophomonas aracearum and Stenotrophomonas oahuensis, isolated from Anthurium (Araceae family) in Hawaii.</title>
        <authorList>
            <person name="Chunag S.C."/>
            <person name="Dobhal S."/>
            <person name="Alvarez A."/>
            <person name="Arif M."/>
        </authorList>
    </citation>
    <scope>NUCLEOTIDE SEQUENCE [LARGE SCALE GENOMIC DNA]</scope>
    <source>
        <strain evidence="2 3">A5588</strain>
    </source>
</reference>
<dbReference type="RefSeq" id="WP_311184001.1">
    <property type="nucleotide sequence ID" value="NZ_CP115543.1"/>
</dbReference>
<feature type="transmembrane region" description="Helical" evidence="1">
    <location>
        <begin position="38"/>
        <end position="56"/>
    </location>
</feature>
<evidence type="ECO:0008006" key="4">
    <source>
        <dbReference type="Google" id="ProtNLM"/>
    </source>
</evidence>
<dbReference type="EMBL" id="CP115543">
    <property type="protein sequence ID" value="WNH49667.1"/>
    <property type="molecule type" value="Genomic_DNA"/>
</dbReference>
<protein>
    <recommendedName>
        <fullName evidence="4">DUF4175 domain-containing protein</fullName>
    </recommendedName>
</protein>
<sequence length="60" mass="6268">MSRPSTPNGSPFTAPAWIAAASVLGLVSALIGDGIFDVVSWAVFAALIGLVVRAWVKRTR</sequence>
<proteinExistence type="predicted"/>
<evidence type="ECO:0000313" key="2">
    <source>
        <dbReference type="EMBL" id="WNH49667.1"/>
    </source>
</evidence>
<gene>
    <name evidence="2" type="ORF">PDM28_04955</name>
</gene>
<feature type="transmembrane region" description="Helical" evidence="1">
    <location>
        <begin position="12"/>
        <end position="32"/>
    </location>
</feature>
<keyword evidence="1" id="KW-0472">Membrane</keyword>
<evidence type="ECO:0000256" key="1">
    <source>
        <dbReference type="SAM" id="Phobius"/>
    </source>
</evidence>
<evidence type="ECO:0000313" key="3">
    <source>
        <dbReference type="Proteomes" id="UP001305421"/>
    </source>
</evidence>
<name>A0ABY9YFN7_9GAMM</name>